<name>J9BQ22_9ZZZZ</name>
<comment type="caution">
    <text evidence="1">The sequence shown here is derived from an EMBL/GenBank/DDBJ whole genome shotgun (WGS) entry which is preliminary data.</text>
</comment>
<organism evidence="1">
    <name type="scientific">gut metagenome</name>
    <dbReference type="NCBI Taxonomy" id="749906"/>
    <lineage>
        <taxon>unclassified sequences</taxon>
        <taxon>metagenomes</taxon>
        <taxon>organismal metagenomes</taxon>
    </lineage>
</organism>
<evidence type="ECO:0000313" key="1">
    <source>
        <dbReference type="EMBL" id="EJW89670.1"/>
    </source>
</evidence>
<reference evidence="1" key="1">
    <citation type="journal article" date="2012" name="PLoS ONE">
        <title>Gene sets for utilization of primary and secondary nutrition supplies in the distal gut of endangered iberian lynx.</title>
        <authorList>
            <person name="Alcaide M."/>
            <person name="Messina E."/>
            <person name="Richter M."/>
            <person name="Bargiela R."/>
            <person name="Peplies J."/>
            <person name="Huws S.A."/>
            <person name="Newbold C.J."/>
            <person name="Golyshin P.N."/>
            <person name="Simon M.A."/>
            <person name="Lopez G."/>
            <person name="Yakimov M.M."/>
            <person name="Ferrer M."/>
        </authorList>
    </citation>
    <scope>NUCLEOTIDE SEQUENCE</scope>
</reference>
<dbReference type="AlphaFoldDB" id="J9BQ22"/>
<gene>
    <name evidence="1" type="ORF">EVA_22222</name>
</gene>
<dbReference type="EMBL" id="AMCI01009344">
    <property type="protein sequence ID" value="EJW89670.1"/>
    <property type="molecule type" value="Genomic_DNA"/>
</dbReference>
<protein>
    <submittedName>
        <fullName evidence="1">Uncharacterized protein</fullName>
    </submittedName>
</protein>
<sequence>MFLPIRFCPSIDNRISPAFNPAVAAGMPSYGSAMTERFSFGFQLIIEPIPP</sequence>
<proteinExistence type="predicted"/>
<accession>J9BQ22</accession>